<dbReference type="Proteomes" id="UP000297713">
    <property type="component" value="Unassembled WGS sequence"/>
</dbReference>
<dbReference type="PROSITE" id="PS51257">
    <property type="entry name" value="PROKAR_LIPOPROTEIN"/>
    <property type="match status" value="1"/>
</dbReference>
<keyword evidence="3" id="KW-1185">Reference proteome</keyword>
<dbReference type="AlphaFoldDB" id="A0A4Y8P8J1"/>
<evidence type="ECO:0000313" key="2">
    <source>
        <dbReference type="EMBL" id="TFE66567.1"/>
    </source>
</evidence>
<keyword evidence="1" id="KW-1133">Transmembrane helix</keyword>
<organism evidence="2 3">
    <name type="scientific">Methylacidiphilum caldifontis</name>
    <dbReference type="NCBI Taxonomy" id="2795386"/>
    <lineage>
        <taxon>Bacteria</taxon>
        <taxon>Pseudomonadati</taxon>
        <taxon>Verrucomicrobiota</taxon>
        <taxon>Methylacidiphilae</taxon>
        <taxon>Methylacidiphilales</taxon>
        <taxon>Methylacidiphilaceae</taxon>
        <taxon>Methylacidiphilum (ex Ratnadevi et al. 2023)</taxon>
    </lineage>
</organism>
<sequence length="59" mass="6897">MIILKILRNKNEILIFYVQAYFLFILGVSCSVKKNSTLQKFFFTLCDGFINDLTQISEN</sequence>
<dbReference type="EMBL" id="LXQC01000176">
    <property type="protein sequence ID" value="TFE66567.1"/>
    <property type="molecule type" value="Genomic_DNA"/>
</dbReference>
<gene>
    <name evidence="2" type="ORF">A7Q10_01985</name>
</gene>
<name>A0A4Y8P8J1_9BACT</name>
<comment type="caution">
    <text evidence="2">The sequence shown here is derived from an EMBL/GenBank/DDBJ whole genome shotgun (WGS) entry which is preliminary data.</text>
</comment>
<evidence type="ECO:0000313" key="3">
    <source>
        <dbReference type="Proteomes" id="UP000297713"/>
    </source>
</evidence>
<evidence type="ECO:0000256" key="1">
    <source>
        <dbReference type="SAM" id="Phobius"/>
    </source>
</evidence>
<keyword evidence="1" id="KW-0472">Membrane</keyword>
<feature type="transmembrane region" description="Helical" evidence="1">
    <location>
        <begin position="14"/>
        <end position="32"/>
    </location>
</feature>
<proteinExistence type="predicted"/>
<protein>
    <submittedName>
        <fullName evidence="2">Uncharacterized protein</fullName>
    </submittedName>
</protein>
<reference evidence="2 3" key="1">
    <citation type="submission" date="2016-05" db="EMBL/GenBank/DDBJ databases">
        <title>Diversity and Homogeneity among Thermoacidophilic Verrucomicrobia Methanotrophs Linked with Geographical Origin.</title>
        <authorList>
            <person name="Erikstad H.-A."/>
            <person name="Smestad N.B."/>
            <person name="Ceballos R.M."/>
            <person name="Birkeland N.-K."/>
        </authorList>
    </citation>
    <scope>NUCLEOTIDE SEQUENCE [LARGE SCALE GENOMIC DNA]</scope>
    <source>
        <strain evidence="2 3">Phi</strain>
    </source>
</reference>
<keyword evidence="1" id="KW-0812">Transmembrane</keyword>
<accession>A0A4Y8P8J1</accession>